<evidence type="ECO:0000256" key="1">
    <source>
        <dbReference type="ARBA" id="ARBA00008779"/>
    </source>
</evidence>
<dbReference type="Proteomes" id="UP000253664">
    <property type="component" value="Unassembled WGS sequence"/>
</dbReference>
<sequence>MLMAIFVSPARFVGRRLLLLTSIARFADRRISLALAAAAILSAKLVHVYAHADALPAHALLFWGPSLFAQDTLLLLLLRLLLDGRLPVPARPVASAVASAVAVLVTLLAGISISFFTVAGLELHWRNLGAAADVSAWRMLLTGLLSMCLVLVALVFLAGLLQAPCFLVTGMALDLLRWPIRFFASRSTSDSGSGSSDSDYRRLSQQQHDYDNSEKEADSDSDSELGLRASQELRPTSRRLLAVLYVLVGLWLLVQAVNYALRPSDSALVFMSWTLPLLPLVELTLSSHALSRLRGKDASGLNSNMTALGDPPSLPWLRSKKPLQGFTDWYLPDQLHYNADQDPIRVSNLDQPPLKELRSALGQLQIRNVVLLKLEATRKDVFPLKRDGFIWRRLANGSVTGELSDAAEDRLASLTPVANFLTGDYADGFEHKKKPRRGGVNFNNAHTSSTYTLKSLTASLCGLTPLIIDFNLEYLSHFYQPCLPHIFQALNQLGEDTRNDTAVDDDGSADFRSYPWRSTYMQSVTNTFDRQSPLMPTFGYKPGTVITKEYLRSSAAKFGRTNVSDINYFGLPETVLDDYVRDAFAEARRNKERLFLTHLTSTTHHDFKLPVGETYVPLTDDSELDSLSRYINVVGYVDRWVGRVLDIIREEGAEDDTLVVVAGDHGLSIAEQGSVSTYGNGNIGNFGVPLVLSHPKLPSIDVDDAVSSIQILPTILDLLIESGSLSSSQAEAARDLVGNYEGKSLIRPQNAGSGPKGLGDWQFSLINPGGTMLAVRERSRPGWRLIVPIIDNVSWRFTDADASPHEEESVVVAFDLDIFLSDVESKHGREASKWVRKAAEVTSWYVDENAKRWRFGGQRPKKPRPNP</sequence>
<gene>
    <name evidence="5" type="ORF">L249_5576</name>
</gene>
<dbReference type="InterPro" id="IPR050738">
    <property type="entry name" value="Sulfatase"/>
</dbReference>
<dbReference type="AlphaFoldDB" id="A0A367LGT4"/>
<feature type="transmembrane region" description="Helical" evidence="3">
    <location>
        <begin position="94"/>
        <end position="119"/>
    </location>
</feature>
<accession>A0A367LGT4</accession>
<evidence type="ECO:0000313" key="5">
    <source>
        <dbReference type="EMBL" id="RCI13621.1"/>
    </source>
</evidence>
<keyword evidence="3" id="KW-0812">Transmembrane</keyword>
<dbReference type="Pfam" id="PF00884">
    <property type="entry name" value="Sulfatase"/>
    <property type="match status" value="1"/>
</dbReference>
<proteinExistence type="inferred from homology"/>
<evidence type="ECO:0000256" key="2">
    <source>
        <dbReference type="SAM" id="MobiDB-lite"/>
    </source>
</evidence>
<feature type="compositionally biased region" description="Basic and acidic residues" evidence="2">
    <location>
        <begin position="198"/>
        <end position="218"/>
    </location>
</feature>
<dbReference type="PANTHER" id="PTHR42693:SF32">
    <property type="entry name" value="SULFATASE DOMAIN PROTEIN (AFU_ORTHOLOGUE AFUA_2G17610)"/>
    <property type="match status" value="1"/>
</dbReference>
<keyword evidence="3" id="KW-0472">Membrane</keyword>
<comment type="similarity">
    <text evidence="1">Belongs to the sulfatase family.</text>
</comment>
<feature type="region of interest" description="Disordered" evidence="2">
    <location>
        <begin position="186"/>
        <end position="226"/>
    </location>
</feature>
<reference evidence="5 6" key="1">
    <citation type="journal article" date="2015" name="BMC Genomics">
        <title>Insights from the genome of Ophiocordyceps polyrhachis-furcata to pathogenicity and host specificity in insect fungi.</title>
        <authorList>
            <person name="Wichadakul D."/>
            <person name="Kobmoo N."/>
            <person name="Ingsriswang S."/>
            <person name="Tangphatsornruang S."/>
            <person name="Chantasingh D."/>
            <person name="Luangsa-ard J.J."/>
            <person name="Eurwilaichitr L."/>
        </authorList>
    </citation>
    <scope>NUCLEOTIDE SEQUENCE [LARGE SCALE GENOMIC DNA]</scope>
    <source>
        <strain evidence="5 6">BCC 54312</strain>
    </source>
</reference>
<feature type="transmembrane region" description="Helical" evidence="3">
    <location>
        <begin position="139"/>
        <end position="161"/>
    </location>
</feature>
<evidence type="ECO:0000259" key="4">
    <source>
        <dbReference type="Pfam" id="PF00884"/>
    </source>
</evidence>
<dbReference type="STRING" id="1330021.A0A367LGT4"/>
<evidence type="ECO:0000313" key="6">
    <source>
        <dbReference type="Proteomes" id="UP000253664"/>
    </source>
</evidence>
<organism evidence="5 6">
    <name type="scientific">Ophiocordyceps polyrhachis-furcata BCC 54312</name>
    <dbReference type="NCBI Taxonomy" id="1330021"/>
    <lineage>
        <taxon>Eukaryota</taxon>
        <taxon>Fungi</taxon>
        <taxon>Dikarya</taxon>
        <taxon>Ascomycota</taxon>
        <taxon>Pezizomycotina</taxon>
        <taxon>Sordariomycetes</taxon>
        <taxon>Hypocreomycetidae</taxon>
        <taxon>Hypocreales</taxon>
        <taxon>Ophiocordycipitaceae</taxon>
        <taxon>Ophiocordyceps</taxon>
    </lineage>
</organism>
<keyword evidence="6" id="KW-1185">Reference proteome</keyword>
<dbReference type="OrthoDB" id="103349at2759"/>
<feature type="compositionally biased region" description="Low complexity" evidence="2">
    <location>
        <begin position="186"/>
        <end position="197"/>
    </location>
</feature>
<dbReference type="InterPro" id="IPR000917">
    <property type="entry name" value="Sulfatase_N"/>
</dbReference>
<feature type="domain" description="Sulfatase N-terminal" evidence="4">
    <location>
        <begin position="436"/>
        <end position="719"/>
    </location>
</feature>
<dbReference type="PANTHER" id="PTHR42693">
    <property type="entry name" value="ARYLSULFATASE FAMILY MEMBER"/>
    <property type="match status" value="1"/>
</dbReference>
<name>A0A367LGT4_9HYPO</name>
<protein>
    <recommendedName>
        <fullName evidence="4">Sulfatase N-terminal domain-containing protein</fullName>
    </recommendedName>
</protein>
<dbReference type="InterPro" id="IPR017850">
    <property type="entry name" value="Alkaline_phosphatase_core_sf"/>
</dbReference>
<dbReference type="GO" id="GO:0004065">
    <property type="term" value="F:arylsulfatase activity"/>
    <property type="evidence" value="ECO:0007669"/>
    <property type="project" value="TreeGrafter"/>
</dbReference>
<evidence type="ECO:0000256" key="3">
    <source>
        <dbReference type="SAM" id="Phobius"/>
    </source>
</evidence>
<feature type="transmembrane region" description="Helical" evidence="3">
    <location>
        <begin position="240"/>
        <end position="261"/>
    </location>
</feature>
<feature type="transmembrane region" description="Helical" evidence="3">
    <location>
        <begin position="60"/>
        <end position="82"/>
    </location>
</feature>
<comment type="caution">
    <text evidence="5">The sequence shown here is derived from an EMBL/GenBank/DDBJ whole genome shotgun (WGS) entry which is preliminary data.</text>
</comment>
<dbReference type="Gene3D" id="3.40.720.10">
    <property type="entry name" value="Alkaline Phosphatase, subunit A"/>
    <property type="match status" value="1"/>
</dbReference>
<dbReference type="SUPFAM" id="SSF53649">
    <property type="entry name" value="Alkaline phosphatase-like"/>
    <property type="match status" value="1"/>
</dbReference>
<keyword evidence="3" id="KW-1133">Transmembrane helix</keyword>
<dbReference type="EMBL" id="LKCN02000006">
    <property type="protein sequence ID" value="RCI13621.1"/>
    <property type="molecule type" value="Genomic_DNA"/>
</dbReference>